<feature type="region of interest" description="Disordered" evidence="1">
    <location>
        <begin position="1"/>
        <end position="84"/>
    </location>
</feature>
<feature type="non-terminal residue" evidence="2">
    <location>
        <position position="1"/>
    </location>
</feature>
<evidence type="ECO:0000256" key="1">
    <source>
        <dbReference type="SAM" id="MobiDB-lite"/>
    </source>
</evidence>
<accession>A0A0G4MP89</accession>
<name>A0A0G4MP89_VERLO</name>
<keyword evidence="3" id="KW-1185">Reference proteome</keyword>
<reference evidence="2 3" key="1">
    <citation type="submission" date="2015-05" db="EMBL/GenBank/DDBJ databases">
        <authorList>
            <person name="Wang D.B."/>
            <person name="Wang M."/>
        </authorList>
    </citation>
    <scope>NUCLEOTIDE SEQUENCE [LARGE SCALE GENOMIC DNA]</scope>
    <source>
        <strain evidence="2">VL1</strain>
    </source>
</reference>
<sequence length="84" mass="8596">SRPRTTSLAPVPRPAPSPPISSSPLVSSVSRFSERWRVSTSSTCALSMPRAPAPWRTPSASAPLVTSSTLAAPALPPTPTSSSG</sequence>
<organism evidence="2 3">
    <name type="scientific">Verticillium longisporum</name>
    <name type="common">Verticillium dahliae var. longisporum</name>
    <dbReference type="NCBI Taxonomy" id="100787"/>
    <lineage>
        <taxon>Eukaryota</taxon>
        <taxon>Fungi</taxon>
        <taxon>Dikarya</taxon>
        <taxon>Ascomycota</taxon>
        <taxon>Pezizomycotina</taxon>
        <taxon>Sordariomycetes</taxon>
        <taxon>Hypocreomycetidae</taxon>
        <taxon>Glomerellales</taxon>
        <taxon>Plectosphaerellaceae</taxon>
        <taxon>Verticillium</taxon>
    </lineage>
</organism>
<feature type="compositionally biased region" description="Low complexity" evidence="1">
    <location>
        <begin position="22"/>
        <end position="31"/>
    </location>
</feature>
<dbReference type="Proteomes" id="UP000044602">
    <property type="component" value="Unassembled WGS sequence"/>
</dbReference>
<evidence type="ECO:0000313" key="3">
    <source>
        <dbReference type="Proteomes" id="UP000044602"/>
    </source>
</evidence>
<protein>
    <submittedName>
        <fullName evidence="2">Uncharacterized protein</fullName>
    </submittedName>
</protein>
<feature type="compositionally biased region" description="Pro residues" evidence="1">
    <location>
        <begin position="11"/>
        <end position="21"/>
    </location>
</feature>
<gene>
    <name evidence="2" type="ORF">BN1708_016491</name>
</gene>
<proteinExistence type="predicted"/>
<evidence type="ECO:0000313" key="2">
    <source>
        <dbReference type="EMBL" id="CRK35977.1"/>
    </source>
</evidence>
<dbReference type="AlphaFoldDB" id="A0A0G4MP89"/>
<dbReference type="EMBL" id="CVQH01023784">
    <property type="protein sequence ID" value="CRK35977.1"/>
    <property type="molecule type" value="Genomic_DNA"/>
</dbReference>
<feature type="compositionally biased region" description="Pro residues" evidence="1">
    <location>
        <begin position="74"/>
        <end position="84"/>
    </location>
</feature>